<name>A0AAD3RYE4_NEPGR</name>
<dbReference type="AlphaFoldDB" id="A0AAD3RYE4"/>
<gene>
    <name evidence="1" type="ORF">Nepgr_002670</name>
</gene>
<dbReference type="Proteomes" id="UP001279734">
    <property type="component" value="Unassembled WGS sequence"/>
</dbReference>
<organism evidence="1 2">
    <name type="scientific">Nepenthes gracilis</name>
    <name type="common">Slender pitcher plant</name>
    <dbReference type="NCBI Taxonomy" id="150966"/>
    <lineage>
        <taxon>Eukaryota</taxon>
        <taxon>Viridiplantae</taxon>
        <taxon>Streptophyta</taxon>
        <taxon>Embryophyta</taxon>
        <taxon>Tracheophyta</taxon>
        <taxon>Spermatophyta</taxon>
        <taxon>Magnoliopsida</taxon>
        <taxon>eudicotyledons</taxon>
        <taxon>Gunneridae</taxon>
        <taxon>Pentapetalae</taxon>
        <taxon>Caryophyllales</taxon>
        <taxon>Nepenthaceae</taxon>
        <taxon>Nepenthes</taxon>
    </lineage>
</organism>
<evidence type="ECO:0000313" key="2">
    <source>
        <dbReference type="Proteomes" id="UP001279734"/>
    </source>
</evidence>
<keyword evidence="2" id="KW-1185">Reference proteome</keyword>
<evidence type="ECO:0000313" key="1">
    <source>
        <dbReference type="EMBL" id="GMH00831.1"/>
    </source>
</evidence>
<protein>
    <submittedName>
        <fullName evidence="1">Uncharacterized protein</fullName>
    </submittedName>
</protein>
<dbReference type="EMBL" id="BSYO01000002">
    <property type="protein sequence ID" value="GMH00831.1"/>
    <property type="molecule type" value="Genomic_DNA"/>
</dbReference>
<sequence length="157" mass="17369">MSEFVEGELSQFSDCSGRVSSAVNFGLENPKQHMQGCSSPLLITCGNELLMKHSCWLMIKFCTWCFCVLLLICWECMGCCMRSFIYLLNAEEICYCSHRSSSALLLVQCCRSEFVPSISAVGGVEVPILLLAEAGAFTQLLAQAMCVVHVEALYQIL</sequence>
<proteinExistence type="predicted"/>
<comment type="caution">
    <text evidence="1">The sequence shown here is derived from an EMBL/GenBank/DDBJ whole genome shotgun (WGS) entry which is preliminary data.</text>
</comment>
<reference evidence="1" key="1">
    <citation type="submission" date="2023-05" db="EMBL/GenBank/DDBJ databases">
        <title>Nepenthes gracilis genome sequencing.</title>
        <authorList>
            <person name="Fukushima K."/>
        </authorList>
    </citation>
    <scope>NUCLEOTIDE SEQUENCE</scope>
    <source>
        <strain evidence="1">SING2019-196</strain>
    </source>
</reference>
<accession>A0AAD3RYE4</accession>